<keyword evidence="11" id="KW-1185">Reference proteome</keyword>
<comment type="caution">
    <text evidence="10">The sequence shown here is derived from an EMBL/GenBank/DDBJ whole genome shotgun (WGS) entry which is preliminary data.</text>
</comment>
<proteinExistence type="inferred from homology"/>
<dbReference type="Pfam" id="PF01040">
    <property type="entry name" value="UbiA"/>
    <property type="match status" value="1"/>
</dbReference>
<evidence type="ECO:0000256" key="8">
    <source>
        <dbReference type="ARBA" id="ARBA00047690"/>
    </source>
</evidence>
<dbReference type="EMBL" id="ABOX02000086">
    <property type="protein sequence ID" value="EEF57104.1"/>
    <property type="molecule type" value="Genomic_DNA"/>
</dbReference>
<comment type="function">
    <text evidence="9">Converts heme B (protoheme IX) to heme O by substitution of the vinyl group on carbon 2 of heme B porphyrin ring with a hydroxyethyl farnesyl side group.</text>
</comment>
<dbReference type="GO" id="GO:0005886">
    <property type="term" value="C:plasma membrane"/>
    <property type="evidence" value="ECO:0007669"/>
    <property type="project" value="UniProtKB-SubCell"/>
</dbReference>
<name>B9XST7_PEDPL</name>
<dbReference type="FunFam" id="1.10.357.140:FF:000006">
    <property type="entry name" value="Protoheme IX farnesyltransferase, mitochondrial"/>
    <property type="match status" value="1"/>
</dbReference>
<keyword evidence="7 9" id="KW-0472">Membrane</keyword>
<evidence type="ECO:0000256" key="5">
    <source>
        <dbReference type="ARBA" id="ARBA00022989"/>
    </source>
</evidence>
<dbReference type="UniPathway" id="UPA00834">
    <property type="reaction ID" value="UER00712"/>
</dbReference>
<evidence type="ECO:0000313" key="11">
    <source>
        <dbReference type="Proteomes" id="UP000003688"/>
    </source>
</evidence>
<evidence type="ECO:0000256" key="1">
    <source>
        <dbReference type="ARBA" id="ARBA00004141"/>
    </source>
</evidence>
<feature type="transmembrane region" description="Helical" evidence="9">
    <location>
        <begin position="53"/>
        <end position="77"/>
    </location>
</feature>
<dbReference type="STRING" id="320771.Cflav_PD6516"/>
<dbReference type="CDD" id="cd13957">
    <property type="entry name" value="PT_UbiA_Cox10"/>
    <property type="match status" value="1"/>
</dbReference>
<feature type="transmembrane region" description="Helical" evidence="9">
    <location>
        <begin position="280"/>
        <end position="297"/>
    </location>
</feature>
<dbReference type="OrthoDB" id="9814417at2"/>
<dbReference type="InterPro" id="IPR000537">
    <property type="entry name" value="UbiA_prenyltransferase"/>
</dbReference>
<comment type="pathway">
    <text evidence="9">Porphyrin-containing compound metabolism; heme O biosynthesis; heme O from protoheme: step 1/1.</text>
</comment>
<comment type="subcellular location">
    <subcellularLocation>
        <location evidence="9">Cell membrane</location>
        <topology evidence="9">Multi-pass membrane protein</topology>
    </subcellularLocation>
    <subcellularLocation>
        <location evidence="1">Membrane</location>
        <topology evidence="1">Multi-pass membrane protein</topology>
    </subcellularLocation>
</comment>
<evidence type="ECO:0000313" key="10">
    <source>
        <dbReference type="EMBL" id="EEF57104.1"/>
    </source>
</evidence>
<dbReference type="InterPro" id="IPR006369">
    <property type="entry name" value="Protohaem_IX_farnesylTrfase"/>
</dbReference>
<dbReference type="PANTHER" id="PTHR43448:SF2">
    <property type="entry name" value="PROTOHEME IX FARNESYLTRANSFERASE, MITOCHONDRIAL"/>
    <property type="match status" value="1"/>
</dbReference>
<organism evidence="10 11">
    <name type="scientific">Pedosphaera parvula (strain Ellin514)</name>
    <dbReference type="NCBI Taxonomy" id="320771"/>
    <lineage>
        <taxon>Bacteria</taxon>
        <taxon>Pseudomonadati</taxon>
        <taxon>Verrucomicrobiota</taxon>
        <taxon>Pedosphaerae</taxon>
        <taxon>Pedosphaerales</taxon>
        <taxon>Pedosphaeraceae</taxon>
        <taxon>Pedosphaera</taxon>
    </lineage>
</organism>
<keyword evidence="3 9" id="KW-0808">Transferase</keyword>
<feature type="transmembrane region" description="Helical" evidence="9">
    <location>
        <begin position="98"/>
        <end position="118"/>
    </location>
</feature>
<feature type="transmembrane region" description="Helical" evidence="9">
    <location>
        <begin position="176"/>
        <end position="200"/>
    </location>
</feature>
<dbReference type="RefSeq" id="WP_007418870.1">
    <property type="nucleotide sequence ID" value="NZ_ABOX02000086.1"/>
</dbReference>
<evidence type="ECO:0000256" key="7">
    <source>
        <dbReference type="ARBA" id="ARBA00023136"/>
    </source>
</evidence>
<dbReference type="EC" id="2.5.1.141" evidence="9"/>
<evidence type="ECO:0000256" key="3">
    <source>
        <dbReference type="ARBA" id="ARBA00022679"/>
    </source>
</evidence>
<sequence length="301" mass="33202">MKATAQPMAATTTSAEKTRWAVFSDLIKLRLTFLVLVTTFVGFYIGFRGSLNFLLLLHTMLGTALVASGAAALNQLLEREHDSKMRRTEDRPLPSGRMKPRTVLLLGAACGGLGLIYLALMVNLLTSVLGAITLGSYLFVYTPLKRKTTLNTVIGAIPGALPPLMGWTAARDEVTLGGWSLFAILFFWQLPHFFAIAWIYREQYAHAGFMMLPVVDVSGERTGRQAVSNALGLLPVSLAPFVLHLAGPIYLFGAFVLGLAYLWYAIQFSRQLTVPRARQLFFLSILYLPLLLGLMVFDKIK</sequence>
<feature type="transmembrane region" description="Helical" evidence="9">
    <location>
        <begin position="124"/>
        <end position="142"/>
    </location>
</feature>
<evidence type="ECO:0000256" key="6">
    <source>
        <dbReference type="ARBA" id="ARBA00023133"/>
    </source>
</evidence>
<dbReference type="PANTHER" id="PTHR43448">
    <property type="entry name" value="PROTOHEME IX FARNESYLTRANSFERASE, MITOCHONDRIAL"/>
    <property type="match status" value="1"/>
</dbReference>
<dbReference type="InterPro" id="IPR044878">
    <property type="entry name" value="UbiA_sf"/>
</dbReference>
<feature type="transmembrane region" description="Helical" evidence="9">
    <location>
        <begin position="29"/>
        <end position="47"/>
    </location>
</feature>
<keyword evidence="5 9" id="KW-1133">Transmembrane helix</keyword>
<evidence type="ECO:0000256" key="4">
    <source>
        <dbReference type="ARBA" id="ARBA00022692"/>
    </source>
</evidence>
<keyword evidence="6 9" id="KW-0350">Heme biosynthesis</keyword>
<reference evidence="10 11" key="1">
    <citation type="journal article" date="2011" name="J. Bacteriol.">
        <title>Genome sequence of 'Pedosphaera parvula' Ellin514, an aerobic Verrucomicrobial isolate from pasture soil.</title>
        <authorList>
            <person name="Kant R."/>
            <person name="van Passel M.W."/>
            <person name="Sangwan P."/>
            <person name="Palva A."/>
            <person name="Lucas S."/>
            <person name="Copeland A."/>
            <person name="Lapidus A."/>
            <person name="Glavina Del Rio T."/>
            <person name="Dalin E."/>
            <person name="Tice H."/>
            <person name="Bruce D."/>
            <person name="Goodwin L."/>
            <person name="Pitluck S."/>
            <person name="Chertkov O."/>
            <person name="Larimer F.W."/>
            <person name="Land M.L."/>
            <person name="Hauser L."/>
            <person name="Brettin T.S."/>
            <person name="Detter J.C."/>
            <person name="Han S."/>
            <person name="de Vos W.M."/>
            <person name="Janssen P.H."/>
            <person name="Smidt H."/>
        </authorList>
    </citation>
    <scope>NUCLEOTIDE SEQUENCE [LARGE SCALE GENOMIC DNA]</scope>
    <source>
        <strain evidence="10 11">Ellin514</strain>
    </source>
</reference>
<gene>
    <name evidence="9" type="primary">ctaB</name>
    <name evidence="10" type="ORF">Cflav_PD6516</name>
</gene>
<dbReference type="NCBIfam" id="TIGR01473">
    <property type="entry name" value="cyoE_ctaB"/>
    <property type="match status" value="1"/>
</dbReference>
<keyword evidence="4 9" id="KW-0812">Transmembrane</keyword>
<comment type="similarity">
    <text evidence="9">Belongs to the UbiA prenyltransferase family. Protoheme IX farnesyltransferase subfamily.</text>
</comment>
<evidence type="ECO:0000256" key="2">
    <source>
        <dbReference type="ARBA" id="ARBA00022475"/>
    </source>
</evidence>
<dbReference type="GO" id="GO:0048034">
    <property type="term" value="P:heme O biosynthetic process"/>
    <property type="evidence" value="ECO:0007669"/>
    <property type="project" value="UniProtKB-UniRule"/>
</dbReference>
<dbReference type="AlphaFoldDB" id="B9XST7"/>
<dbReference type="Proteomes" id="UP000003688">
    <property type="component" value="Unassembled WGS sequence"/>
</dbReference>
<keyword evidence="2 9" id="KW-1003">Cell membrane</keyword>
<dbReference type="GO" id="GO:0008495">
    <property type="term" value="F:protoheme IX farnesyltransferase activity"/>
    <property type="evidence" value="ECO:0007669"/>
    <property type="project" value="UniProtKB-UniRule"/>
</dbReference>
<protein>
    <recommendedName>
        <fullName evidence="9">Protoheme IX farnesyltransferase</fullName>
        <ecNumber evidence="9">2.5.1.141</ecNumber>
    </recommendedName>
    <alternativeName>
        <fullName evidence="9">Heme B farnesyltransferase</fullName>
    </alternativeName>
    <alternativeName>
        <fullName evidence="9">Heme O synthase</fullName>
    </alternativeName>
</protein>
<comment type="catalytic activity">
    <reaction evidence="8 9">
        <text>heme b + (2E,6E)-farnesyl diphosphate + H2O = Fe(II)-heme o + diphosphate</text>
        <dbReference type="Rhea" id="RHEA:28070"/>
        <dbReference type="ChEBI" id="CHEBI:15377"/>
        <dbReference type="ChEBI" id="CHEBI:33019"/>
        <dbReference type="ChEBI" id="CHEBI:60344"/>
        <dbReference type="ChEBI" id="CHEBI:60530"/>
        <dbReference type="ChEBI" id="CHEBI:175763"/>
        <dbReference type="EC" id="2.5.1.141"/>
    </reaction>
</comment>
<dbReference type="HAMAP" id="MF_00154">
    <property type="entry name" value="CyoE_CtaB"/>
    <property type="match status" value="1"/>
</dbReference>
<feature type="transmembrane region" description="Helical" evidence="9">
    <location>
        <begin position="249"/>
        <end position="268"/>
    </location>
</feature>
<accession>B9XST7</accession>
<comment type="miscellaneous">
    <text evidence="9">Carbon 2 of the heme B porphyrin ring is defined according to the Fischer nomenclature.</text>
</comment>
<dbReference type="Gene3D" id="1.10.357.140">
    <property type="entry name" value="UbiA prenyltransferase"/>
    <property type="match status" value="1"/>
</dbReference>
<evidence type="ECO:0000256" key="9">
    <source>
        <dbReference type="HAMAP-Rule" id="MF_00154"/>
    </source>
</evidence>